<dbReference type="SUPFAM" id="SSF102588">
    <property type="entry name" value="LmbE-like"/>
    <property type="match status" value="1"/>
</dbReference>
<dbReference type="AlphaFoldDB" id="A0A0C6FN92"/>
<dbReference type="Pfam" id="PF02585">
    <property type="entry name" value="PIG-L"/>
    <property type="match status" value="1"/>
</dbReference>
<dbReference type="InterPro" id="IPR003737">
    <property type="entry name" value="GlcNAc_PI_deacetylase-related"/>
</dbReference>
<keyword evidence="1" id="KW-0614">Plasmid</keyword>
<dbReference type="KEGG" id="maqu:Maq22A_1p38110"/>
<dbReference type="RefSeq" id="WP_060850778.1">
    <property type="nucleotide sequence ID" value="NZ_AP014705.1"/>
</dbReference>
<proteinExistence type="predicted"/>
<gene>
    <name evidence="1" type="ORF">Maq22A_1p38110</name>
</gene>
<dbReference type="GO" id="GO:0016811">
    <property type="term" value="F:hydrolase activity, acting on carbon-nitrogen (but not peptide) bonds, in linear amides"/>
    <property type="evidence" value="ECO:0007669"/>
    <property type="project" value="TreeGrafter"/>
</dbReference>
<reference evidence="1 2" key="1">
    <citation type="journal article" date="2015" name="Genome Announc.">
        <title>Complete Genome Sequence of Methylobacterium aquaticum Strain 22A, Isolated from Racomitrium japonicum Moss.</title>
        <authorList>
            <person name="Tani A."/>
            <person name="Ogura Y."/>
            <person name="Hayashi T."/>
            <person name="Kimbara K."/>
        </authorList>
    </citation>
    <scope>NUCLEOTIDE SEQUENCE [LARGE SCALE GENOMIC DNA]</scope>
    <source>
        <strain evidence="1 2">MA-22A</strain>
        <plasmid evidence="2">Plasmid pMaq22A_1p DNA</plasmid>
    </source>
</reference>
<accession>A0A0C6FN92</accession>
<dbReference type="Gene3D" id="3.40.50.10320">
    <property type="entry name" value="LmbE-like"/>
    <property type="match status" value="1"/>
</dbReference>
<reference evidence="2" key="2">
    <citation type="submission" date="2015-01" db="EMBL/GenBank/DDBJ databases">
        <title>Complete genome sequence of Methylobacterium aquaticum strain 22A.</title>
        <authorList>
            <person name="Tani A."/>
            <person name="Ogura Y."/>
            <person name="Hayashi T."/>
        </authorList>
    </citation>
    <scope>NUCLEOTIDE SEQUENCE [LARGE SCALE GENOMIC DNA]</scope>
    <source>
        <strain evidence="2">MA-22A</strain>
        <plasmid evidence="2">Plasmid pMaq22A_1p DNA</plasmid>
    </source>
</reference>
<name>A0A0C6FN92_9HYPH</name>
<dbReference type="InterPro" id="IPR024078">
    <property type="entry name" value="LmbE-like_dom_sf"/>
</dbReference>
<evidence type="ECO:0000313" key="1">
    <source>
        <dbReference type="EMBL" id="BAQ49788.1"/>
    </source>
</evidence>
<evidence type="ECO:0000313" key="2">
    <source>
        <dbReference type="Proteomes" id="UP000061432"/>
    </source>
</evidence>
<dbReference type="PANTHER" id="PTHR12993:SF11">
    <property type="entry name" value="N-ACETYLGLUCOSAMINYL-PHOSPHATIDYLINOSITOL DE-N-ACETYLASE"/>
    <property type="match status" value="1"/>
</dbReference>
<dbReference type="PANTHER" id="PTHR12993">
    <property type="entry name" value="N-ACETYLGLUCOSAMINYL-PHOSPHATIDYLINOSITOL DE-N-ACETYLASE-RELATED"/>
    <property type="match status" value="1"/>
</dbReference>
<dbReference type="EMBL" id="AP014705">
    <property type="protein sequence ID" value="BAQ49788.1"/>
    <property type="molecule type" value="Genomic_DNA"/>
</dbReference>
<dbReference type="PATRIC" id="fig|270351.10.peg.6901"/>
<geneLocation type="plasmid" evidence="2">
    <name>pMaq22A_1p DNA</name>
</geneLocation>
<sequence length="285" mass="30488">MTHPDGHAMATLRKSLSADSLSATTSPETVLHGLGMRRPLDLAVAVVTAHPDDETIGLGGVMAHLRNLTLLQLTDGAPLDPAAAAGAGFPNRQAYAAARRGEIVDALAVLVEGRLSRQVFYEVPDGRLADHLAGVVERLVEDLICVDAVLTHPYEGGHFDHDAAAFAVQEACTRLARLGGHVPARLEFTSYHRVGGRLRTGRFLDDPCAPEVVVPLTPEAARRKEAAFACHRSQTGNLGLFGFGPERFRAAPIYDFSRPPPGSEVMYGVEVWRGLSRAFAAATQS</sequence>
<protein>
    <submittedName>
        <fullName evidence="1">LmbE family protein</fullName>
    </submittedName>
</protein>
<organism evidence="1 2">
    <name type="scientific">Methylobacterium aquaticum</name>
    <dbReference type="NCBI Taxonomy" id="270351"/>
    <lineage>
        <taxon>Bacteria</taxon>
        <taxon>Pseudomonadati</taxon>
        <taxon>Pseudomonadota</taxon>
        <taxon>Alphaproteobacteria</taxon>
        <taxon>Hyphomicrobiales</taxon>
        <taxon>Methylobacteriaceae</taxon>
        <taxon>Methylobacterium</taxon>
    </lineage>
</organism>
<dbReference type="Proteomes" id="UP000061432">
    <property type="component" value="Plasmid pMaq22A_1p"/>
</dbReference>